<dbReference type="EMBL" id="DVFT01000103">
    <property type="protein sequence ID" value="HIQ96317.1"/>
    <property type="molecule type" value="Genomic_DNA"/>
</dbReference>
<evidence type="ECO:0000256" key="3">
    <source>
        <dbReference type="ARBA" id="ARBA00022741"/>
    </source>
</evidence>
<comment type="subcellular location">
    <subcellularLocation>
        <location evidence="6">Cytoplasm</location>
    </subcellularLocation>
    <text evidence="6">May associate with membranes.</text>
</comment>
<dbReference type="InterPro" id="IPR016496">
    <property type="entry name" value="GTPase_HflX"/>
</dbReference>
<feature type="binding site" evidence="8">
    <location>
        <position position="232"/>
    </location>
    <ligand>
        <name>Mg(2+)</name>
        <dbReference type="ChEBI" id="CHEBI:18420"/>
    </ligand>
</feature>
<keyword evidence="9" id="KW-0175">Coiled coil</keyword>
<dbReference type="PROSITE" id="PS51705">
    <property type="entry name" value="G_HFLX"/>
    <property type="match status" value="1"/>
</dbReference>
<comment type="subunit">
    <text evidence="6">Monomer. Associates with the 50S ribosomal subunit.</text>
</comment>
<evidence type="ECO:0000256" key="6">
    <source>
        <dbReference type="HAMAP-Rule" id="MF_00900"/>
    </source>
</evidence>
<dbReference type="Pfam" id="PF01926">
    <property type="entry name" value="MMR_HSR1"/>
    <property type="match status" value="1"/>
</dbReference>
<dbReference type="PANTHER" id="PTHR10229">
    <property type="entry name" value="GTP-BINDING PROTEIN HFLX"/>
    <property type="match status" value="1"/>
</dbReference>
<dbReference type="PRINTS" id="PR00326">
    <property type="entry name" value="GTP1OBG"/>
</dbReference>
<dbReference type="FunFam" id="3.40.50.11060:FF:000001">
    <property type="entry name" value="GTPase HflX"/>
    <property type="match status" value="1"/>
</dbReference>
<dbReference type="InterPro" id="IPR006073">
    <property type="entry name" value="GTP-bd"/>
</dbReference>
<dbReference type="InterPro" id="IPR025121">
    <property type="entry name" value="GTPase_HflX_N"/>
</dbReference>
<dbReference type="AlphaFoldDB" id="A0A9D0ZUQ0"/>
<dbReference type="Gene3D" id="3.40.50.300">
    <property type="entry name" value="P-loop containing nucleotide triphosphate hydrolases"/>
    <property type="match status" value="1"/>
</dbReference>
<proteinExistence type="inferred from homology"/>
<evidence type="ECO:0000256" key="5">
    <source>
        <dbReference type="ARBA" id="ARBA00023134"/>
    </source>
</evidence>
<organism evidence="11 12">
    <name type="scientific">Candidatus Limivivens merdigallinarum</name>
    <dbReference type="NCBI Taxonomy" id="2840859"/>
    <lineage>
        <taxon>Bacteria</taxon>
        <taxon>Bacillati</taxon>
        <taxon>Bacillota</taxon>
        <taxon>Clostridia</taxon>
        <taxon>Lachnospirales</taxon>
        <taxon>Lachnospiraceae</taxon>
        <taxon>Lachnospiraceae incertae sedis</taxon>
        <taxon>Candidatus Limivivens</taxon>
    </lineage>
</organism>
<name>A0A9D0ZUQ0_9FIRM</name>
<dbReference type="GO" id="GO:0046872">
    <property type="term" value="F:metal ion binding"/>
    <property type="evidence" value="ECO:0007669"/>
    <property type="project" value="UniProtKB-KW"/>
</dbReference>
<accession>A0A9D0ZUQ0</accession>
<dbReference type="CDD" id="cd01878">
    <property type="entry name" value="HflX"/>
    <property type="match status" value="1"/>
</dbReference>
<evidence type="ECO:0000256" key="1">
    <source>
        <dbReference type="ARBA" id="ARBA00022490"/>
    </source>
</evidence>
<dbReference type="GO" id="GO:0043022">
    <property type="term" value="F:ribosome binding"/>
    <property type="evidence" value="ECO:0007669"/>
    <property type="project" value="TreeGrafter"/>
</dbReference>
<feature type="coiled-coil region" evidence="9">
    <location>
        <begin position="158"/>
        <end position="195"/>
    </location>
</feature>
<comment type="cofactor">
    <cofactor evidence="8">
        <name>Mg(2+)</name>
        <dbReference type="ChEBI" id="CHEBI:18420"/>
    </cofactor>
</comment>
<evidence type="ECO:0000256" key="9">
    <source>
        <dbReference type="SAM" id="Coils"/>
    </source>
</evidence>
<evidence type="ECO:0000313" key="11">
    <source>
        <dbReference type="EMBL" id="HIQ96317.1"/>
    </source>
</evidence>
<comment type="similarity">
    <text evidence="6">Belongs to the TRAFAC class OBG-HflX-like GTPase superfamily. HflX GTPase family.</text>
</comment>
<dbReference type="HAMAP" id="MF_00900">
    <property type="entry name" value="GTPase_HflX"/>
    <property type="match status" value="1"/>
</dbReference>
<dbReference type="PANTHER" id="PTHR10229:SF0">
    <property type="entry name" value="GTP-BINDING PROTEIN 6-RELATED"/>
    <property type="match status" value="1"/>
</dbReference>
<dbReference type="InterPro" id="IPR030394">
    <property type="entry name" value="G_HFLX_dom"/>
</dbReference>
<keyword evidence="5 6" id="KW-0342">GTP-binding</keyword>
<evidence type="ECO:0000256" key="2">
    <source>
        <dbReference type="ARBA" id="ARBA00022723"/>
    </source>
</evidence>
<dbReference type="SUPFAM" id="SSF52540">
    <property type="entry name" value="P-loop containing nucleoside triphosphate hydrolases"/>
    <property type="match status" value="1"/>
</dbReference>
<dbReference type="Pfam" id="PF13167">
    <property type="entry name" value="GTP-bdg_N"/>
    <property type="match status" value="1"/>
</dbReference>
<keyword evidence="2 8" id="KW-0479">Metal-binding</keyword>
<gene>
    <name evidence="6 11" type="primary">hflX</name>
    <name evidence="11" type="ORF">IAB26_07115</name>
</gene>
<feature type="binding site" evidence="7">
    <location>
        <begin position="252"/>
        <end position="255"/>
    </location>
    <ligand>
        <name>GTP</name>
        <dbReference type="ChEBI" id="CHEBI:37565"/>
    </ligand>
</feature>
<sequence>MHEIKEIEERLILVGVQEDDSYDVEESLDELEELAETAGAEAVGRLVQKREKIHPVTYIGKGKIEELKDLVWETDATGVACDDELSPVQLKNLEQELDCKVIDRTLLILDIFAARARSSEGKIQVELAQLKYRAAHLVGVNQSLSRLGGGIGTRGPGEKKLEIDRRRIRERISQLKRELSEIRQHRELIREKRKKKNVKIAALVGYSSAGKSSILNLLTEADVLVDAKLFSTLDTTTRALKLPSGQTVYLTDTVGFIRKLPHHLIEAFKSTLEEVTYADIIVHVVDASHPQMEVKMQTVYDTLRQLGVEDQPVITLFNKMDKLPDAGRMRDFRADETIRTSAKTGQGMEEFQYALEELLRKDQIYIERLYPYEKGGLIQLIRQEGELLSEEYKAEGIAVKAYVPRSIYGKL</sequence>
<dbReference type="InterPro" id="IPR032305">
    <property type="entry name" value="GTP-bd_M"/>
</dbReference>
<evidence type="ECO:0000256" key="8">
    <source>
        <dbReference type="PIRSR" id="PIRSR006809-2"/>
    </source>
</evidence>
<feature type="binding site" evidence="7">
    <location>
        <begin position="318"/>
        <end position="321"/>
    </location>
    <ligand>
        <name>GTP</name>
        <dbReference type="ChEBI" id="CHEBI:37565"/>
    </ligand>
</feature>
<dbReference type="GO" id="GO:0005737">
    <property type="term" value="C:cytoplasm"/>
    <property type="evidence" value="ECO:0007669"/>
    <property type="project" value="UniProtKB-SubCell"/>
</dbReference>
<evidence type="ECO:0000313" key="12">
    <source>
        <dbReference type="Proteomes" id="UP000886886"/>
    </source>
</evidence>
<reference evidence="11" key="1">
    <citation type="submission" date="2020-10" db="EMBL/GenBank/DDBJ databases">
        <authorList>
            <person name="Gilroy R."/>
        </authorList>
    </citation>
    <scope>NUCLEOTIDE SEQUENCE</scope>
    <source>
        <strain evidence="11">ChiSjej3B21-11622</strain>
    </source>
</reference>
<keyword evidence="3 6" id="KW-0547">Nucleotide-binding</keyword>
<feature type="binding site" evidence="7">
    <location>
        <begin position="205"/>
        <end position="212"/>
    </location>
    <ligand>
        <name>GTP</name>
        <dbReference type="ChEBI" id="CHEBI:37565"/>
    </ligand>
</feature>
<dbReference type="NCBIfam" id="TIGR03156">
    <property type="entry name" value="GTP_HflX"/>
    <property type="match status" value="1"/>
</dbReference>
<dbReference type="Gene3D" id="6.10.250.2860">
    <property type="match status" value="1"/>
</dbReference>
<dbReference type="GO" id="GO:0003924">
    <property type="term" value="F:GTPase activity"/>
    <property type="evidence" value="ECO:0007669"/>
    <property type="project" value="UniProtKB-UniRule"/>
</dbReference>
<evidence type="ECO:0000256" key="4">
    <source>
        <dbReference type="ARBA" id="ARBA00022842"/>
    </source>
</evidence>
<evidence type="ECO:0000259" key="10">
    <source>
        <dbReference type="PROSITE" id="PS51705"/>
    </source>
</evidence>
<evidence type="ECO:0000256" key="7">
    <source>
        <dbReference type="PIRSR" id="PIRSR006809-1"/>
    </source>
</evidence>
<feature type="domain" description="Hflx-type G" evidence="10">
    <location>
        <begin position="199"/>
        <end position="363"/>
    </location>
</feature>
<feature type="binding site" evidence="7">
    <location>
        <begin position="230"/>
        <end position="234"/>
    </location>
    <ligand>
        <name>GTP</name>
        <dbReference type="ChEBI" id="CHEBI:37565"/>
    </ligand>
</feature>
<keyword evidence="1 6" id="KW-0963">Cytoplasm</keyword>
<feature type="binding site" evidence="7">
    <location>
        <begin position="341"/>
        <end position="343"/>
    </location>
    <ligand>
        <name>GTP</name>
        <dbReference type="ChEBI" id="CHEBI:37565"/>
    </ligand>
</feature>
<dbReference type="Pfam" id="PF16360">
    <property type="entry name" value="GTP-bdg_M"/>
    <property type="match status" value="1"/>
</dbReference>
<comment type="caution">
    <text evidence="11">The sequence shown here is derived from an EMBL/GenBank/DDBJ whole genome shotgun (WGS) entry which is preliminary data.</text>
</comment>
<dbReference type="InterPro" id="IPR027417">
    <property type="entry name" value="P-loop_NTPase"/>
</dbReference>
<dbReference type="Proteomes" id="UP000886886">
    <property type="component" value="Unassembled WGS sequence"/>
</dbReference>
<dbReference type="InterPro" id="IPR042108">
    <property type="entry name" value="GTPase_HflX_N_sf"/>
</dbReference>
<dbReference type="GO" id="GO:0005525">
    <property type="term" value="F:GTP binding"/>
    <property type="evidence" value="ECO:0007669"/>
    <property type="project" value="UniProtKB-UniRule"/>
</dbReference>
<dbReference type="PIRSF" id="PIRSF006809">
    <property type="entry name" value="GTP-binding_hflX_prd"/>
    <property type="match status" value="1"/>
</dbReference>
<feature type="binding site" evidence="8">
    <location>
        <position position="212"/>
    </location>
    <ligand>
        <name>Mg(2+)</name>
        <dbReference type="ChEBI" id="CHEBI:18420"/>
    </ligand>
</feature>
<comment type="function">
    <text evidence="6">GTPase that associates with the 50S ribosomal subunit and may have a role during protein synthesis or ribosome biogenesis.</text>
</comment>
<protein>
    <recommendedName>
        <fullName evidence="6">GTPase HflX</fullName>
    </recommendedName>
    <alternativeName>
        <fullName evidence="6">GTP-binding protein HflX</fullName>
    </alternativeName>
</protein>
<reference evidence="11" key="2">
    <citation type="journal article" date="2021" name="PeerJ">
        <title>Extensive microbial diversity within the chicken gut microbiome revealed by metagenomics and culture.</title>
        <authorList>
            <person name="Gilroy R."/>
            <person name="Ravi A."/>
            <person name="Getino M."/>
            <person name="Pursley I."/>
            <person name="Horton D.L."/>
            <person name="Alikhan N.F."/>
            <person name="Baker D."/>
            <person name="Gharbi K."/>
            <person name="Hall N."/>
            <person name="Watson M."/>
            <person name="Adriaenssens E.M."/>
            <person name="Foster-Nyarko E."/>
            <person name="Jarju S."/>
            <person name="Secka A."/>
            <person name="Antonio M."/>
            <person name="Oren A."/>
            <person name="Chaudhuri R.R."/>
            <person name="La Ragione R."/>
            <person name="Hildebrand F."/>
            <person name="Pallen M.J."/>
        </authorList>
    </citation>
    <scope>NUCLEOTIDE SEQUENCE</scope>
    <source>
        <strain evidence="11">ChiSjej3B21-11622</strain>
    </source>
</reference>
<dbReference type="Gene3D" id="3.40.50.11060">
    <property type="entry name" value="GTPase HflX, N-terminal domain"/>
    <property type="match status" value="1"/>
</dbReference>
<keyword evidence="4 8" id="KW-0460">Magnesium</keyword>